<evidence type="ECO:0000313" key="3">
    <source>
        <dbReference type="Proteomes" id="UP000003579"/>
    </source>
</evidence>
<protein>
    <submittedName>
        <fullName evidence="2">Transcriptional regulator AsnC</fullName>
    </submittedName>
</protein>
<evidence type="ECO:0000259" key="1">
    <source>
        <dbReference type="Pfam" id="PF01037"/>
    </source>
</evidence>
<dbReference type="InterPro" id="IPR011008">
    <property type="entry name" value="Dimeric_a/b-barrel"/>
</dbReference>
<dbReference type="Gene3D" id="3.30.70.920">
    <property type="match status" value="1"/>
</dbReference>
<dbReference type="SUPFAM" id="SSF54909">
    <property type="entry name" value="Dimeric alpha+beta barrel"/>
    <property type="match status" value="1"/>
</dbReference>
<keyword evidence="3" id="KW-1185">Reference proteome</keyword>
<gene>
    <name evidence="2" type="ORF">VDA_003167</name>
</gene>
<dbReference type="EMBL" id="ADBS01000001">
    <property type="protein sequence ID" value="EEZ42134.1"/>
    <property type="molecule type" value="Genomic_DNA"/>
</dbReference>
<dbReference type="Proteomes" id="UP000003579">
    <property type="component" value="Unassembled WGS sequence"/>
</dbReference>
<proteinExistence type="predicted"/>
<name>D0Z0V3_PHODD</name>
<sequence>MCRSIEELQHVLINKLQAIDEVQSTETLISLQNPISRNVKP</sequence>
<evidence type="ECO:0000313" key="2">
    <source>
        <dbReference type="EMBL" id="EEZ42134.1"/>
    </source>
</evidence>
<organism evidence="2 3">
    <name type="scientific">Photobacterium damselae subsp. damselae CIP 102761</name>
    <dbReference type="NCBI Taxonomy" id="675817"/>
    <lineage>
        <taxon>Bacteria</taxon>
        <taxon>Pseudomonadati</taxon>
        <taxon>Pseudomonadota</taxon>
        <taxon>Gammaproteobacteria</taxon>
        <taxon>Vibrionales</taxon>
        <taxon>Vibrionaceae</taxon>
        <taxon>Photobacterium</taxon>
    </lineage>
</organism>
<dbReference type="AlphaFoldDB" id="D0Z0V3"/>
<dbReference type="InterPro" id="IPR019887">
    <property type="entry name" value="Tscrpt_reg_AsnC/Lrp_C"/>
</dbReference>
<accession>D0Z0V3</accession>
<feature type="domain" description="Transcription regulator AsnC/Lrp ligand binding" evidence="1">
    <location>
        <begin position="2"/>
        <end position="32"/>
    </location>
</feature>
<dbReference type="eggNOG" id="COG1522">
    <property type="taxonomic scope" value="Bacteria"/>
</dbReference>
<reference evidence="2 3" key="1">
    <citation type="submission" date="2009-11" db="EMBL/GenBank/DDBJ databases">
        <authorList>
            <consortium name="Los Alamos National Laboratory (LANL)"/>
            <consortium name="National Microbial Pathogen Data Resource (NMPDR)"/>
            <person name="Munk A.C."/>
            <person name="Tapia R."/>
            <person name="Green L."/>
            <person name="Rogers Y."/>
            <person name="Detter J.C."/>
            <person name="Bruce D."/>
            <person name="Brettin T.S."/>
            <person name="Colwell R."/>
            <person name="Huq A."/>
            <person name="Grim C.J."/>
            <person name="Hasan N.A."/>
            <person name="Vonstein V."/>
            <person name="Bartels D."/>
        </authorList>
    </citation>
    <scope>NUCLEOTIDE SEQUENCE [LARGE SCALE GENOMIC DNA]</scope>
    <source>
        <strain evidence="2 3">CIP 102761</strain>
    </source>
</reference>
<dbReference type="Pfam" id="PF01037">
    <property type="entry name" value="AsnC_trans_reg"/>
    <property type="match status" value="1"/>
</dbReference>